<dbReference type="PANTHER" id="PTHR11588">
    <property type="entry name" value="TUBULIN"/>
    <property type="match status" value="1"/>
</dbReference>
<dbReference type="AlphaFoldDB" id="A0A182FIT7"/>
<evidence type="ECO:0000256" key="3">
    <source>
        <dbReference type="ARBA" id="ARBA00022741"/>
    </source>
</evidence>
<dbReference type="InterPro" id="IPR036525">
    <property type="entry name" value="Tubulin/FtsZ_GTPase_sf"/>
</dbReference>
<dbReference type="PRINTS" id="PR01162">
    <property type="entry name" value="ALPHATUBULIN"/>
</dbReference>
<keyword evidence="2" id="KW-0493">Microtubule</keyword>
<sequence>MRECISVHIGQAGVQIGNACWELYCLEHGIQPDGQMPSDKTIGGGDDSFNTFFSETGSGKHVPRAVFVDLEPTVVVHGSASPSRYTPAPDEDAFLTVNKCDHRLLSAPGATVYDTSRLPDCGCPRGYTALLEYDTLGSSTLCAAIWTPRASHEGCISAGTTTDYYDLPLEERRWVRDLLVDLGVAEFWISARLLTAEGPLVRRLPGAHWNSPLQEKALQRQHLELDLVSAPNDRFRCAAVGGPDYERIFLTNCSRALPLLCLVRLPALLQLNCRQGELTTRYRDVGEQQCYAVLPARDRDRNRYPLLDYRIFVVDSARKANLLSELLGRTAKKHGKGCEVPYYIDTTAVSSASAEKPHDCLVVQRNASADQQTSRTVPPAMHLYFDKKRHKLLLTVYGERWFWRDKQSAAGSGFTCYTDAGPELINRVQVRTVRGYGKAGRRGRRAHPRGAPRGTAPDQPAVDDDETERELADRTLYELVLADGQPGQYWCEAHLLPNFTHLVTPAQLAYRKHADGRSFFAVTVDAWAPGALRPKDYRALVKDALKRHRHLAKVRDVYRVLKDVQVRQAMQRAGAGPASQPVRLILHLALARIDDWSQLTGAWEYEENLIAERPKQEMLREMVRSM</sequence>
<evidence type="ECO:0000256" key="4">
    <source>
        <dbReference type="ARBA" id="ARBA00022801"/>
    </source>
</evidence>
<dbReference type="Pfam" id="PF00091">
    <property type="entry name" value="Tubulin"/>
    <property type="match status" value="1"/>
</dbReference>
<dbReference type="GO" id="GO:0007017">
    <property type="term" value="P:microtubule-based process"/>
    <property type="evidence" value="ECO:0007669"/>
    <property type="project" value="InterPro"/>
</dbReference>
<evidence type="ECO:0000313" key="10">
    <source>
        <dbReference type="Proteomes" id="UP000069272"/>
    </source>
</evidence>
<proteinExistence type="inferred from homology"/>
<evidence type="ECO:0000313" key="9">
    <source>
        <dbReference type="EnsemblMetazoa" id="AALB006432-PA"/>
    </source>
</evidence>
<reference evidence="9" key="2">
    <citation type="submission" date="2022-08" db="UniProtKB">
        <authorList>
            <consortium name="EnsemblMetazoa"/>
        </authorList>
    </citation>
    <scope>IDENTIFICATION</scope>
    <source>
        <strain evidence="9">STECLA/ALBI9_A</strain>
    </source>
</reference>
<dbReference type="VEuPathDB" id="VectorBase:AALB006432"/>
<dbReference type="InterPro" id="IPR003008">
    <property type="entry name" value="Tubulin_FtsZ_GTPase"/>
</dbReference>
<dbReference type="VEuPathDB" id="VectorBase:AALB20_035333"/>
<evidence type="ECO:0000259" key="8">
    <source>
        <dbReference type="Pfam" id="PF00091"/>
    </source>
</evidence>
<dbReference type="STRING" id="7167.A0A182FIT7"/>
<accession>A0A182FIT7</accession>
<feature type="compositionally biased region" description="Basic residues" evidence="7">
    <location>
        <begin position="439"/>
        <end position="450"/>
    </location>
</feature>
<keyword evidence="4" id="KW-0378">Hydrolase</keyword>
<comment type="similarity">
    <text evidence="1">Belongs to the tubulin family.</text>
</comment>
<dbReference type="InterPro" id="IPR002452">
    <property type="entry name" value="Alpha_tubulin"/>
</dbReference>
<dbReference type="SUPFAM" id="SSF52490">
    <property type="entry name" value="Tubulin nucleotide-binding domain-like"/>
    <property type="match status" value="1"/>
</dbReference>
<dbReference type="InterPro" id="IPR000217">
    <property type="entry name" value="Tubulin"/>
</dbReference>
<dbReference type="EnsemblMetazoa" id="AALB006432-RA">
    <property type="protein sequence ID" value="AALB006432-PA"/>
    <property type="gene ID" value="AALB006432"/>
</dbReference>
<protein>
    <recommendedName>
        <fullName evidence="8">Tubulin/FtsZ GTPase domain-containing protein</fullName>
    </recommendedName>
</protein>
<evidence type="ECO:0000256" key="5">
    <source>
        <dbReference type="ARBA" id="ARBA00023134"/>
    </source>
</evidence>
<dbReference type="GO" id="GO:0005525">
    <property type="term" value="F:GTP binding"/>
    <property type="evidence" value="ECO:0007669"/>
    <property type="project" value="UniProtKB-KW"/>
</dbReference>
<evidence type="ECO:0000256" key="7">
    <source>
        <dbReference type="SAM" id="MobiDB-lite"/>
    </source>
</evidence>
<feature type="region of interest" description="Disordered" evidence="7">
    <location>
        <begin position="435"/>
        <end position="467"/>
    </location>
</feature>
<dbReference type="VEuPathDB" id="VectorBase:AALB20_029432"/>
<keyword evidence="3" id="KW-0547">Nucleotide-binding</keyword>
<dbReference type="PRINTS" id="PR01161">
    <property type="entry name" value="TUBULIN"/>
</dbReference>
<dbReference type="FunFam" id="3.40.50.1440:FF:000079">
    <property type="entry name" value="Tubulin, alpha 4-like"/>
    <property type="match status" value="1"/>
</dbReference>
<dbReference type="Gene3D" id="3.40.50.1440">
    <property type="entry name" value="Tubulin/FtsZ, GTPase domain"/>
    <property type="match status" value="1"/>
</dbReference>
<evidence type="ECO:0000256" key="6">
    <source>
        <dbReference type="ARBA" id="ARBA00049117"/>
    </source>
</evidence>
<organism evidence="9 10">
    <name type="scientific">Anopheles albimanus</name>
    <name type="common">New world malaria mosquito</name>
    <dbReference type="NCBI Taxonomy" id="7167"/>
    <lineage>
        <taxon>Eukaryota</taxon>
        <taxon>Metazoa</taxon>
        <taxon>Ecdysozoa</taxon>
        <taxon>Arthropoda</taxon>
        <taxon>Hexapoda</taxon>
        <taxon>Insecta</taxon>
        <taxon>Pterygota</taxon>
        <taxon>Neoptera</taxon>
        <taxon>Endopterygota</taxon>
        <taxon>Diptera</taxon>
        <taxon>Nematocera</taxon>
        <taxon>Culicoidea</taxon>
        <taxon>Culicidae</taxon>
        <taxon>Anophelinae</taxon>
        <taxon>Anopheles</taxon>
    </lineage>
</organism>
<keyword evidence="10" id="KW-1185">Reference proteome</keyword>
<comment type="catalytic activity">
    <reaction evidence="6">
        <text>GTP + H2O = GDP + phosphate + H(+)</text>
        <dbReference type="Rhea" id="RHEA:19669"/>
        <dbReference type="ChEBI" id="CHEBI:15377"/>
        <dbReference type="ChEBI" id="CHEBI:15378"/>
        <dbReference type="ChEBI" id="CHEBI:37565"/>
        <dbReference type="ChEBI" id="CHEBI:43474"/>
        <dbReference type="ChEBI" id="CHEBI:58189"/>
    </reaction>
    <physiologicalReaction direction="left-to-right" evidence="6">
        <dbReference type="Rhea" id="RHEA:19670"/>
    </physiologicalReaction>
</comment>
<reference evidence="9 10" key="1">
    <citation type="journal article" date="2017" name="G3 (Bethesda)">
        <title>The Physical Genome Mapping of Anopheles albimanus Corrected Scaffold Misassemblies and Identified Interarm Rearrangements in Genus Anopheles.</title>
        <authorList>
            <person name="Artemov G.N."/>
            <person name="Peery A.N."/>
            <person name="Jiang X."/>
            <person name="Tu Z."/>
            <person name="Stegniy V.N."/>
            <person name="Sharakhova M.V."/>
            <person name="Sharakhov I.V."/>
        </authorList>
    </citation>
    <scope>NUCLEOTIDE SEQUENCE [LARGE SCALE GENOMIC DNA]</scope>
    <source>
        <strain evidence="9 10">ALBI9_A</strain>
    </source>
</reference>
<dbReference type="GO" id="GO:0005874">
    <property type="term" value="C:microtubule"/>
    <property type="evidence" value="ECO:0007669"/>
    <property type="project" value="UniProtKB-KW"/>
</dbReference>
<feature type="domain" description="Tubulin/FtsZ GTPase" evidence="8">
    <location>
        <begin position="3"/>
        <end position="77"/>
    </location>
</feature>
<keyword evidence="5" id="KW-0342">GTP-binding</keyword>
<dbReference type="GO" id="GO:0005200">
    <property type="term" value="F:structural constituent of cytoskeleton"/>
    <property type="evidence" value="ECO:0007669"/>
    <property type="project" value="InterPro"/>
</dbReference>
<evidence type="ECO:0000256" key="2">
    <source>
        <dbReference type="ARBA" id="ARBA00022701"/>
    </source>
</evidence>
<name>A0A182FIT7_ANOAL</name>
<dbReference type="GO" id="GO:0016787">
    <property type="term" value="F:hydrolase activity"/>
    <property type="evidence" value="ECO:0007669"/>
    <property type="project" value="UniProtKB-KW"/>
</dbReference>
<dbReference type="Proteomes" id="UP000069272">
    <property type="component" value="Chromosome X"/>
</dbReference>
<evidence type="ECO:0000256" key="1">
    <source>
        <dbReference type="ARBA" id="ARBA00009636"/>
    </source>
</evidence>